<feature type="transmembrane region" description="Helical" evidence="6">
    <location>
        <begin position="143"/>
        <end position="161"/>
    </location>
</feature>
<feature type="transmembrane region" description="Helical" evidence="6">
    <location>
        <begin position="111"/>
        <end position="131"/>
    </location>
</feature>
<dbReference type="Pfam" id="PF00902">
    <property type="entry name" value="TatC"/>
    <property type="match status" value="1"/>
</dbReference>
<dbReference type="GO" id="GO:0043953">
    <property type="term" value="P:protein transport by the Tat complex"/>
    <property type="evidence" value="ECO:0007669"/>
    <property type="project" value="TreeGrafter"/>
</dbReference>
<dbReference type="GO" id="GO:0033281">
    <property type="term" value="C:TAT protein transport complex"/>
    <property type="evidence" value="ECO:0007669"/>
    <property type="project" value="TreeGrafter"/>
</dbReference>
<dbReference type="InterPro" id="IPR002033">
    <property type="entry name" value="TatC"/>
</dbReference>
<dbReference type="AlphaFoldDB" id="A0A0D6L3U0"/>
<evidence type="ECO:0000256" key="3">
    <source>
        <dbReference type="ARBA" id="ARBA00022692"/>
    </source>
</evidence>
<comment type="similarity">
    <text evidence="2">Belongs to the TatC family.</text>
</comment>
<evidence type="ECO:0000256" key="2">
    <source>
        <dbReference type="ARBA" id="ARBA00008882"/>
    </source>
</evidence>
<keyword evidence="3 6" id="KW-0812">Transmembrane</keyword>
<reference evidence="7 8" key="1">
    <citation type="submission" date="2013-05" db="EMBL/GenBank/DDBJ databases">
        <title>Draft genome of the parasitic nematode Anyclostoma ceylanicum.</title>
        <authorList>
            <person name="Mitreva M."/>
        </authorList>
    </citation>
    <scope>NUCLEOTIDE SEQUENCE [LARGE SCALE GENOMIC DNA]</scope>
</reference>
<dbReference type="PANTHER" id="PTHR30371:SF0">
    <property type="entry name" value="SEC-INDEPENDENT PROTEIN TRANSLOCASE PROTEIN TATC, CHLOROPLASTIC-RELATED"/>
    <property type="match status" value="1"/>
</dbReference>
<dbReference type="PRINTS" id="PR01840">
    <property type="entry name" value="TATCFAMILY"/>
</dbReference>
<organism evidence="7 8">
    <name type="scientific">Ancylostoma ceylanicum</name>
    <dbReference type="NCBI Taxonomy" id="53326"/>
    <lineage>
        <taxon>Eukaryota</taxon>
        <taxon>Metazoa</taxon>
        <taxon>Ecdysozoa</taxon>
        <taxon>Nematoda</taxon>
        <taxon>Chromadorea</taxon>
        <taxon>Rhabditida</taxon>
        <taxon>Rhabditina</taxon>
        <taxon>Rhabditomorpha</taxon>
        <taxon>Strongyloidea</taxon>
        <taxon>Ancylostomatidae</taxon>
        <taxon>Ancylostomatinae</taxon>
        <taxon>Ancylostoma</taxon>
    </lineage>
</organism>
<accession>A0A0D6L3U0</accession>
<feature type="transmembrane region" description="Helical" evidence="6">
    <location>
        <begin position="57"/>
        <end position="76"/>
    </location>
</feature>
<protein>
    <submittedName>
        <fullName evidence="7">Putative twin arginine-targeting protein translocase TatC</fullName>
    </submittedName>
</protein>
<sequence length="183" mass="20259">PTPVEMQSMNVSGQFTYALWTSVLGGIVIASPFIFYQLWAFISPALKATEKSAMGGLVPYVSILFLLGILFGYFVVTPMTIQFFGNYRISHQIQNIFTIDSYMGMILSTTFYTGLFFLLPVVSYLLAKLGIITSGFLRKYRKHAIVGVLILAAVITPPDLISQHTWITSGAIKCHSDLNGKET</sequence>
<name>A0A0D6L3U0_9BILA</name>
<dbReference type="NCBIfam" id="TIGR00945">
    <property type="entry name" value="tatC"/>
    <property type="match status" value="1"/>
</dbReference>
<proteinExistence type="inferred from homology"/>
<dbReference type="GO" id="GO:0065002">
    <property type="term" value="P:intracellular protein transmembrane transport"/>
    <property type="evidence" value="ECO:0007669"/>
    <property type="project" value="TreeGrafter"/>
</dbReference>
<dbReference type="GO" id="GO:0009977">
    <property type="term" value="F:proton motive force dependent protein transmembrane transporter activity"/>
    <property type="evidence" value="ECO:0007669"/>
    <property type="project" value="TreeGrafter"/>
</dbReference>
<feature type="transmembrane region" description="Helical" evidence="6">
    <location>
        <begin position="15"/>
        <end position="36"/>
    </location>
</feature>
<evidence type="ECO:0000256" key="6">
    <source>
        <dbReference type="SAM" id="Phobius"/>
    </source>
</evidence>
<evidence type="ECO:0000256" key="4">
    <source>
        <dbReference type="ARBA" id="ARBA00022989"/>
    </source>
</evidence>
<keyword evidence="5 6" id="KW-0472">Membrane</keyword>
<feature type="non-terminal residue" evidence="7">
    <location>
        <position position="1"/>
    </location>
</feature>
<dbReference type="Proteomes" id="UP000054495">
    <property type="component" value="Unassembled WGS sequence"/>
</dbReference>
<comment type="subcellular location">
    <subcellularLocation>
        <location evidence="1">Membrane</location>
        <topology evidence="1">Multi-pass membrane protein</topology>
    </subcellularLocation>
</comment>
<evidence type="ECO:0000256" key="5">
    <source>
        <dbReference type="ARBA" id="ARBA00023136"/>
    </source>
</evidence>
<evidence type="ECO:0000313" key="8">
    <source>
        <dbReference type="Proteomes" id="UP000054495"/>
    </source>
</evidence>
<evidence type="ECO:0000256" key="1">
    <source>
        <dbReference type="ARBA" id="ARBA00004141"/>
    </source>
</evidence>
<gene>
    <name evidence="7" type="ORF">ANCCEY_15288</name>
</gene>
<keyword evidence="8" id="KW-1185">Reference proteome</keyword>
<keyword evidence="4 6" id="KW-1133">Transmembrane helix</keyword>
<dbReference type="PANTHER" id="PTHR30371">
    <property type="entry name" value="SEC-INDEPENDENT PROTEIN TRANSLOCASE PROTEIN TATC"/>
    <property type="match status" value="1"/>
</dbReference>
<dbReference type="EMBL" id="KE127518">
    <property type="protein sequence ID" value="EPB65645.1"/>
    <property type="molecule type" value="Genomic_DNA"/>
</dbReference>
<evidence type="ECO:0000313" key="7">
    <source>
        <dbReference type="EMBL" id="EPB65645.1"/>
    </source>
</evidence>